<protein>
    <submittedName>
        <fullName evidence="2">Uncharacterized protein</fullName>
    </submittedName>
</protein>
<accession>A0AAV7S0I4</accession>
<dbReference type="EMBL" id="JANPWB010000009">
    <property type="protein sequence ID" value="KAJ1158049.1"/>
    <property type="molecule type" value="Genomic_DNA"/>
</dbReference>
<organism evidence="2 3">
    <name type="scientific">Pleurodeles waltl</name>
    <name type="common">Iberian ribbed newt</name>
    <dbReference type="NCBI Taxonomy" id="8319"/>
    <lineage>
        <taxon>Eukaryota</taxon>
        <taxon>Metazoa</taxon>
        <taxon>Chordata</taxon>
        <taxon>Craniata</taxon>
        <taxon>Vertebrata</taxon>
        <taxon>Euteleostomi</taxon>
        <taxon>Amphibia</taxon>
        <taxon>Batrachia</taxon>
        <taxon>Caudata</taxon>
        <taxon>Salamandroidea</taxon>
        <taxon>Salamandridae</taxon>
        <taxon>Pleurodelinae</taxon>
        <taxon>Pleurodeles</taxon>
    </lineage>
</organism>
<evidence type="ECO:0000313" key="2">
    <source>
        <dbReference type="EMBL" id="KAJ1158049.1"/>
    </source>
</evidence>
<proteinExistence type="predicted"/>
<evidence type="ECO:0000256" key="1">
    <source>
        <dbReference type="SAM" id="MobiDB-lite"/>
    </source>
</evidence>
<evidence type="ECO:0000313" key="3">
    <source>
        <dbReference type="Proteomes" id="UP001066276"/>
    </source>
</evidence>
<dbReference type="AlphaFoldDB" id="A0AAV7S0I4"/>
<comment type="caution">
    <text evidence="2">The sequence shown here is derived from an EMBL/GenBank/DDBJ whole genome shotgun (WGS) entry which is preliminary data.</text>
</comment>
<sequence>MIERRGPRGSGRLASEGSRGTLLKPGRGALLAYTFERPRGHAFFCTSRIRAQRGCTGRVPFPFPGCASVAV</sequence>
<reference evidence="2" key="1">
    <citation type="journal article" date="2022" name="bioRxiv">
        <title>Sequencing and chromosome-scale assembly of the giantPleurodeles waltlgenome.</title>
        <authorList>
            <person name="Brown T."/>
            <person name="Elewa A."/>
            <person name="Iarovenko S."/>
            <person name="Subramanian E."/>
            <person name="Araus A.J."/>
            <person name="Petzold A."/>
            <person name="Susuki M."/>
            <person name="Suzuki K.-i.T."/>
            <person name="Hayashi T."/>
            <person name="Toyoda A."/>
            <person name="Oliveira C."/>
            <person name="Osipova E."/>
            <person name="Leigh N.D."/>
            <person name="Simon A."/>
            <person name="Yun M.H."/>
        </authorList>
    </citation>
    <scope>NUCLEOTIDE SEQUENCE</scope>
    <source>
        <strain evidence="2">20211129_DDA</strain>
        <tissue evidence="2">Liver</tissue>
    </source>
</reference>
<keyword evidence="3" id="KW-1185">Reference proteome</keyword>
<dbReference type="Proteomes" id="UP001066276">
    <property type="component" value="Chromosome 5"/>
</dbReference>
<gene>
    <name evidence="2" type="ORF">NDU88_010745</name>
</gene>
<feature type="region of interest" description="Disordered" evidence="1">
    <location>
        <begin position="1"/>
        <end position="20"/>
    </location>
</feature>
<name>A0AAV7S0I4_PLEWA</name>